<dbReference type="InterPro" id="IPR002818">
    <property type="entry name" value="DJ-1/PfpI"/>
</dbReference>
<dbReference type="PANTHER" id="PTHR48094:SF11">
    <property type="entry name" value="GLUTATHIONE-INDEPENDENT GLYOXALASE HSP31-RELATED"/>
    <property type="match status" value="1"/>
</dbReference>
<organism evidence="5 6">
    <name type="scientific">Caldibacillus debilis</name>
    <dbReference type="NCBI Taxonomy" id="301148"/>
    <lineage>
        <taxon>Bacteria</taxon>
        <taxon>Bacillati</taxon>
        <taxon>Bacillota</taxon>
        <taxon>Bacilli</taxon>
        <taxon>Bacillales</taxon>
        <taxon>Bacillaceae</taxon>
        <taxon>Caldibacillus</taxon>
    </lineage>
</organism>
<dbReference type="PANTHER" id="PTHR48094">
    <property type="entry name" value="PROTEIN/NUCLEIC ACID DEGLYCASE DJ-1-RELATED"/>
    <property type="match status" value="1"/>
</dbReference>
<reference evidence="5 6" key="1">
    <citation type="submission" date="2016-01" db="EMBL/GenBank/DDBJ databases">
        <title>Draft Genome Sequences of Seven Thermophilic Sporeformers Isolated from Foods.</title>
        <authorList>
            <person name="Berendsen E.M."/>
            <person name="Wells-Bennik M.H."/>
            <person name="Krawcyk A.O."/>
            <person name="De Jong A."/>
            <person name="Holsappel S."/>
            <person name="Eijlander R.T."/>
            <person name="Kuipers O.P."/>
        </authorList>
    </citation>
    <scope>NUCLEOTIDE SEQUENCE [LARGE SCALE GENOMIC DNA]</scope>
    <source>
        <strain evidence="5 6">B4135</strain>
    </source>
</reference>
<proteinExistence type="inferred from homology"/>
<evidence type="ECO:0000259" key="4">
    <source>
        <dbReference type="Pfam" id="PF01965"/>
    </source>
</evidence>
<dbReference type="InterPro" id="IPR029062">
    <property type="entry name" value="Class_I_gatase-like"/>
</dbReference>
<keyword evidence="2" id="KW-0456">Lyase</keyword>
<comment type="caution">
    <text evidence="5">The sequence shown here is derived from an EMBL/GenBank/DDBJ whole genome shotgun (WGS) entry which is preliminary data.</text>
</comment>
<evidence type="ECO:0000256" key="1">
    <source>
        <dbReference type="ARBA" id="ARBA00023016"/>
    </source>
</evidence>
<dbReference type="Proteomes" id="UP000075683">
    <property type="component" value="Unassembled WGS sequence"/>
</dbReference>
<dbReference type="CDD" id="cd03141">
    <property type="entry name" value="GATase1_Hsp31_like"/>
    <property type="match status" value="1"/>
</dbReference>
<dbReference type="STRING" id="301148.B4135_1615"/>
<protein>
    <recommendedName>
        <fullName evidence="4">DJ-1/PfpI domain-containing protein</fullName>
    </recommendedName>
</protein>
<dbReference type="GO" id="GO:0019172">
    <property type="term" value="F:glyoxalase III activity"/>
    <property type="evidence" value="ECO:0007669"/>
    <property type="project" value="TreeGrafter"/>
</dbReference>
<dbReference type="GO" id="GO:0005737">
    <property type="term" value="C:cytoplasm"/>
    <property type="evidence" value="ECO:0007669"/>
    <property type="project" value="TreeGrafter"/>
</dbReference>
<name>A0A150MCL1_9BACI</name>
<gene>
    <name evidence="5" type="ORF">B4135_1615</name>
</gene>
<evidence type="ECO:0000256" key="2">
    <source>
        <dbReference type="ARBA" id="ARBA00023239"/>
    </source>
</evidence>
<dbReference type="Pfam" id="PF01965">
    <property type="entry name" value="DJ-1_PfpI"/>
    <property type="match status" value="1"/>
</dbReference>
<dbReference type="SUPFAM" id="SSF52317">
    <property type="entry name" value="Class I glutamine amidotransferase-like"/>
    <property type="match status" value="1"/>
</dbReference>
<comment type="similarity">
    <text evidence="3">Belongs to the peptidase C56 family. HSP31-like subfamily.</text>
</comment>
<evidence type="ECO:0000313" key="6">
    <source>
        <dbReference type="Proteomes" id="UP000075683"/>
    </source>
</evidence>
<dbReference type="InterPro" id="IPR050325">
    <property type="entry name" value="Prot/Nucl_acid_deglycase"/>
</dbReference>
<dbReference type="PATRIC" id="fig|301148.3.peg.1101"/>
<dbReference type="AlphaFoldDB" id="A0A150MCL1"/>
<feature type="domain" description="DJ-1/PfpI" evidence="4">
    <location>
        <begin position="47"/>
        <end position="234"/>
    </location>
</feature>
<dbReference type="EMBL" id="LQYT01000016">
    <property type="protein sequence ID" value="KYD21989.1"/>
    <property type="molecule type" value="Genomic_DNA"/>
</dbReference>
<dbReference type="GO" id="GO:0019243">
    <property type="term" value="P:methylglyoxal catabolic process to D-lactate via S-lactoyl-glutathione"/>
    <property type="evidence" value="ECO:0007669"/>
    <property type="project" value="TreeGrafter"/>
</dbReference>
<sequence>MQIFWTYNILVKIKLGVGKLAEKRVLMLVTNTGQIEGGPKTGLWLEEFAVPYEKFTERGYQVQVASIKGGKAPIDERSLPKDGRWEEAIKRLEDTVPLHALSAEAFDALFLPGGHGTMFDLPGNPDLEKVIRALYESGKVVAAVCHGPAGFVDMRLSDGQYLVKGKKLTSFTNEEERAGKLERYMPFLLESRLREQGAIFEKKPLWSDHVVIDGNLITGQNPQSSKSIAEAVIDALENK</sequence>
<keyword evidence="1" id="KW-0346">Stress response</keyword>
<dbReference type="Gene3D" id="3.40.50.880">
    <property type="match status" value="1"/>
</dbReference>
<evidence type="ECO:0000256" key="3">
    <source>
        <dbReference type="ARBA" id="ARBA00038493"/>
    </source>
</evidence>
<accession>A0A150MCL1</accession>
<evidence type="ECO:0000313" key="5">
    <source>
        <dbReference type="EMBL" id="KYD21989.1"/>
    </source>
</evidence>